<dbReference type="GO" id="GO:0005524">
    <property type="term" value="F:ATP binding"/>
    <property type="evidence" value="ECO:0007669"/>
    <property type="project" value="UniProtKB-KW"/>
</dbReference>
<evidence type="ECO:0000256" key="1">
    <source>
        <dbReference type="ARBA" id="ARBA00022741"/>
    </source>
</evidence>
<name>A0A9Q7ALH9_9BACT</name>
<evidence type="ECO:0000256" key="2">
    <source>
        <dbReference type="ARBA" id="ARBA00022840"/>
    </source>
</evidence>
<dbReference type="PANTHER" id="PTHR43384">
    <property type="entry name" value="SEPTUM SITE-DETERMINING PROTEIN MIND HOMOLOG, CHLOROPLASTIC-RELATED"/>
    <property type="match status" value="1"/>
</dbReference>
<dbReference type="Proteomes" id="UP000671879">
    <property type="component" value="Chromosome"/>
</dbReference>
<dbReference type="PANTHER" id="PTHR43384:SF4">
    <property type="entry name" value="CELLULOSE BIOSYNTHESIS PROTEIN BCSQ-RELATED"/>
    <property type="match status" value="1"/>
</dbReference>
<dbReference type="CDD" id="cd02038">
    <property type="entry name" value="FlhG-like"/>
    <property type="match status" value="1"/>
</dbReference>
<protein>
    <submittedName>
        <fullName evidence="4">MinD/ParA family protein</fullName>
    </submittedName>
</protein>
<dbReference type="InterPro" id="IPR033875">
    <property type="entry name" value="FlhG"/>
</dbReference>
<keyword evidence="2" id="KW-0067">ATP-binding</keyword>
<feature type="domain" description="CobQ/CobB/MinD/ParA nucleotide binding" evidence="3">
    <location>
        <begin position="62"/>
        <end position="280"/>
    </location>
</feature>
<dbReference type="InterPro" id="IPR027417">
    <property type="entry name" value="P-loop_NTPase"/>
</dbReference>
<dbReference type="InterPro" id="IPR002586">
    <property type="entry name" value="CobQ/CobB/MinD/ParA_Nub-bd_dom"/>
</dbReference>
<dbReference type="GO" id="GO:0051782">
    <property type="term" value="P:negative regulation of cell division"/>
    <property type="evidence" value="ECO:0007669"/>
    <property type="project" value="TreeGrafter"/>
</dbReference>
<organism evidence="4 5">
    <name type="scientific">Aminithiophilus ramosus</name>
    <dbReference type="NCBI Taxonomy" id="3029084"/>
    <lineage>
        <taxon>Bacteria</taxon>
        <taxon>Thermotogati</taxon>
        <taxon>Synergistota</taxon>
        <taxon>Synergistia</taxon>
        <taxon>Synergistales</taxon>
        <taxon>Aminithiophilaceae</taxon>
        <taxon>Aminithiophilus</taxon>
    </lineage>
</organism>
<dbReference type="Pfam" id="PF01656">
    <property type="entry name" value="CbiA"/>
    <property type="match status" value="1"/>
</dbReference>
<accession>A0A9Q7ALH9</accession>
<sequence>MTSPWLREKAISPIFSPRGVKSVAEGLNISSLLRGRTASSDQAQPLRQIVGDEKGQPLRTFAVVSGKGGVGKTNLAVNLSLAFCERGQRVVLLDADLGLANVDILFGLLPPAVTLAHVIEGERTLDEALLKLHEGFWLIPGGAGVQELADLEERRQGLLIEEFSRLDERADVLLIDTAAGLHASVLAFALAADSVILVTTPEPTAIRDAYGVLKVLARRSNGRIDVRLIVNMVRDEAEAQEVGRRFQMAAAQFLNVPVIFAGHVSRDDRVHDAVARQRPLLWAFPDSKAARNVRLVASRILPAPSSEEELVAAPSRGLKGFLFRLSRRVGLGG</sequence>
<dbReference type="EMBL" id="CP072943">
    <property type="protein sequence ID" value="QTX31648.1"/>
    <property type="molecule type" value="Genomic_DNA"/>
</dbReference>
<dbReference type="Gene3D" id="3.40.50.300">
    <property type="entry name" value="P-loop containing nucleotide triphosphate hydrolases"/>
    <property type="match status" value="1"/>
</dbReference>
<dbReference type="AlphaFoldDB" id="A0A9Q7ALH9"/>
<gene>
    <name evidence="4" type="ORF">KAR29_09810</name>
</gene>
<proteinExistence type="predicted"/>
<keyword evidence="1" id="KW-0547">Nucleotide-binding</keyword>
<dbReference type="SUPFAM" id="SSF52540">
    <property type="entry name" value="P-loop containing nucleoside triphosphate hydrolases"/>
    <property type="match status" value="1"/>
</dbReference>
<dbReference type="KEGG" id="aram:KAR29_09810"/>
<dbReference type="GO" id="GO:0016887">
    <property type="term" value="F:ATP hydrolysis activity"/>
    <property type="evidence" value="ECO:0007669"/>
    <property type="project" value="TreeGrafter"/>
</dbReference>
<dbReference type="GO" id="GO:0005829">
    <property type="term" value="C:cytosol"/>
    <property type="evidence" value="ECO:0007669"/>
    <property type="project" value="TreeGrafter"/>
</dbReference>
<evidence type="ECO:0000259" key="3">
    <source>
        <dbReference type="Pfam" id="PF01656"/>
    </source>
</evidence>
<evidence type="ECO:0000313" key="4">
    <source>
        <dbReference type="EMBL" id="QTX31648.1"/>
    </source>
</evidence>
<evidence type="ECO:0000313" key="5">
    <source>
        <dbReference type="Proteomes" id="UP000671879"/>
    </source>
</evidence>
<dbReference type="InterPro" id="IPR050625">
    <property type="entry name" value="ParA/MinD_ATPase"/>
</dbReference>
<dbReference type="GO" id="GO:0009898">
    <property type="term" value="C:cytoplasmic side of plasma membrane"/>
    <property type="evidence" value="ECO:0007669"/>
    <property type="project" value="TreeGrafter"/>
</dbReference>
<keyword evidence="5" id="KW-1185">Reference proteome</keyword>
<reference evidence="5" key="1">
    <citation type="submission" date="2021-04" db="EMBL/GenBank/DDBJ databases">
        <title>A novel Synergistetes isolate from a pyrite-forming mixed culture.</title>
        <authorList>
            <person name="Bunk B."/>
            <person name="Sproer C."/>
            <person name="Spring S."/>
            <person name="Pester M."/>
        </authorList>
    </citation>
    <scope>NUCLEOTIDE SEQUENCE [LARGE SCALE GENOMIC DNA]</scope>
    <source>
        <strain evidence="5">J.5.4.2-T.3.5.2</strain>
    </source>
</reference>